<gene>
    <name evidence="1" type="ORF">Ddye_019153</name>
</gene>
<dbReference type="PANTHER" id="PTHR42886:SF38">
    <property type="entry name" value="ALPHA_BETA-HYDROLASES SUPERFAMILY PROTEIN"/>
    <property type="match status" value="1"/>
</dbReference>
<proteinExistence type="predicted"/>
<dbReference type="SUPFAM" id="SSF53474">
    <property type="entry name" value="alpha/beta-Hydrolases"/>
    <property type="match status" value="1"/>
</dbReference>
<reference evidence="1" key="1">
    <citation type="journal article" date="2023" name="Plant J.">
        <title>Genome sequences and population genomics provide insights into the demographic history, inbreeding, and mutation load of two 'living fossil' tree species of Dipteronia.</title>
        <authorList>
            <person name="Feng Y."/>
            <person name="Comes H.P."/>
            <person name="Chen J."/>
            <person name="Zhu S."/>
            <person name="Lu R."/>
            <person name="Zhang X."/>
            <person name="Li P."/>
            <person name="Qiu J."/>
            <person name="Olsen K.M."/>
            <person name="Qiu Y."/>
        </authorList>
    </citation>
    <scope>NUCLEOTIDE SEQUENCE</scope>
    <source>
        <strain evidence="1">KIB01</strain>
    </source>
</reference>
<dbReference type="InterPro" id="IPR029058">
    <property type="entry name" value="AB_hydrolase_fold"/>
</dbReference>
<keyword evidence="2" id="KW-1185">Reference proteome</keyword>
<comment type="caution">
    <text evidence="1">The sequence shown here is derived from an EMBL/GenBank/DDBJ whole genome shotgun (WGS) entry which is preliminary data.</text>
</comment>
<protein>
    <submittedName>
        <fullName evidence="1">Uncharacterized protein</fullName>
    </submittedName>
</protein>
<dbReference type="EMBL" id="JANJYI010000006">
    <property type="protein sequence ID" value="KAK2643958.1"/>
    <property type="molecule type" value="Genomic_DNA"/>
</dbReference>
<organism evidence="1 2">
    <name type="scientific">Dipteronia dyeriana</name>
    <dbReference type="NCBI Taxonomy" id="168575"/>
    <lineage>
        <taxon>Eukaryota</taxon>
        <taxon>Viridiplantae</taxon>
        <taxon>Streptophyta</taxon>
        <taxon>Embryophyta</taxon>
        <taxon>Tracheophyta</taxon>
        <taxon>Spermatophyta</taxon>
        <taxon>Magnoliopsida</taxon>
        <taxon>eudicotyledons</taxon>
        <taxon>Gunneridae</taxon>
        <taxon>Pentapetalae</taxon>
        <taxon>rosids</taxon>
        <taxon>malvids</taxon>
        <taxon>Sapindales</taxon>
        <taxon>Sapindaceae</taxon>
        <taxon>Hippocastanoideae</taxon>
        <taxon>Acereae</taxon>
        <taxon>Dipteronia</taxon>
    </lineage>
</organism>
<dbReference type="AlphaFoldDB" id="A0AAD9TY78"/>
<name>A0AAD9TY78_9ROSI</name>
<sequence length="258" mass="29098">MFRNHWLRLERKRLVIDNYNGEKLVGVLHETGSKDAVIVCHGFQSWKKRIPIINIAAAFQRQGTENLRAVDAAILSCLGTRLITAIIGHSKGGNVVLLHASKYNDIPVVVNLERGIEVVERKRLVTDNYNGEKLVGILQETGSKDIVIVCHGFQSWNIAAAFQRQWNGESQGSFQYGNYLREAEDLRAVDAAILSCSGTHLITAIIGHSKEEELLRNHLHTQDQPDDLEHFVVEYLAVESFEQLLGSEIEELEVEKEY</sequence>
<evidence type="ECO:0000313" key="1">
    <source>
        <dbReference type="EMBL" id="KAK2643958.1"/>
    </source>
</evidence>
<dbReference type="Proteomes" id="UP001280121">
    <property type="component" value="Unassembled WGS sequence"/>
</dbReference>
<evidence type="ECO:0000313" key="2">
    <source>
        <dbReference type="Proteomes" id="UP001280121"/>
    </source>
</evidence>
<dbReference type="PANTHER" id="PTHR42886">
    <property type="entry name" value="RE40534P-RELATED"/>
    <property type="match status" value="1"/>
</dbReference>
<accession>A0AAD9TY78</accession>